<feature type="compositionally biased region" description="Basic and acidic residues" evidence="1">
    <location>
        <begin position="535"/>
        <end position="549"/>
    </location>
</feature>
<name>A0A6N9Z608_9BIFI</name>
<evidence type="ECO:0000259" key="2">
    <source>
        <dbReference type="Pfam" id="PF18824"/>
    </source>
</evidence>
<dbReference type="EMBL" id="WHZW01000014">
    <property type="protein sequence ID" value="NEG89840.1"/>
    <property type="molecule type" value="Genomic_DNA"/>
</dbReference>
<dbReference type="AlphaFoldDB" id="A0A6N9Z608"/>
<dbReference type="Pfam" id="PF18824">
    <property type="entry name" value="LPD11"/>
    <property type="match status" value="1"/>
</dbReference>
<organism evidence="4 5">
    <name type="scientific">Bifidobacterium aerophilum</name>
    <dbReference type="NCBI Taxonomy" id="1798155"/>
    <lineage>
        <taxon>Bacteria</taxon>
        <taxon>Bacillati</taxon>
        <taxon>Actinomycetota</taxon>
        <taxon>Actinomycetes</taxon>
        <taxon>Bifidobacteriales</taxon>
        <taxon>Bifidobacteriaceae</taxon>
        <taxon>Bifidobacterium</taxon>
    </lineage>
</organism>
<feature type="region of interest" description="Disordered" evidence="1">
    <location>
        <begin position="535"/>
        <end position="556"/>
    </location>
</feature>
<dbReference type="InterPro" id="IPR040789">
    <property type="entry name" value="LPD11"/>
</dbReference>
<gene>
    <name evidence="4" type="ORF">GFD25_07570</name>
</gene>
<comment type="caution">
    <text evidence="4">The sequence shown here is derived from an EMBL/GenBank/DDBJ whole genome shotgun (WGS) entry which is preliminary data.</text>
</comment>
<evidence type="ECO:0000313" key="4">
    <source>
        <dbReference type="EMBL" id="NEG89840.1"/>
    </source>
</evidence>
<dbReference type="RefSeq" id="WP_163231514.1">
    <property type="nucleotide sequence ID" value="NZ_WHZW01000014.1"/>
</dbReference>
<evidence type="ECO:0000256" key="1">
    <source>
        <dbReference type="SAM" id="MobiDB-lite"/>
    </source>
</evidence>
<accession>A0A6N9Z608</accession>
<feature type="region of interest" description="Disordered" evidence="1">
    <location>
        <begin position="85"/>
        <end position="122"/>
    </location>
</feature>
<protein>
    <recommendedName>
        <fullName evidence="6">Large polyvalent protein-associated domain-containing protein</fullName>
    </recommendedName>
</protein>
<dbReference type="Proteomes" id="UP000469194">
    <property type="component" value="Unassembled WGS sequence"/>
</dbReference>
<dbReference type="Pfam" id="PF18843">
    <property type="entry name" value="LPD28"/>
    <property type="match status" value="1"/>
</dbReference>
<keyword evidence="5" id="KW-1185">Reference proteome</keyword>
<sequence>MRCGTNCDRISATRTKPSTCWSRAAVPATPFRCRQTANGGDDIPKRLAAAEAKLASASSLLGKPFDRETEYQAKKAELAKLIADEKRKDRTKEPSVDGQRTETAGSQSEAVTTEPAQAQVPEPAVAALTVGDAETMSELRPFDLDLFPRGTVEAWWSNSRIDHNRIPEGYRRYSVRVGATDGANATIERSVWAGYAGDILTRQDLDPLLNGNGGLLEITARHESAREPLYVPYVRAAATDNEPERAPIMQSNDHRSENMNVTATTPPTEAVSADTQQEQSANKFDYQLLSRLQADCEYYIEHPHDKHLWAGGVQEQIDKMRELYDKVPAKPEWLSSKDIDRYEQRMTAASLAARTEDVSRSPAADEYADDPEVQAEQQRKTVLTQAMLGTNGVDEPTPQAIDLLHRIVNEVGEHGAWQNTALGEYRIIPSDEARQTLMDEGMSEHRIAEAAYYGGWNQQRDQYVRFNQDGDLVGLDQAQADRLVWANRGEILAHAKEDGMLSGQTVSEIDHTFNQTDKPEARTRTGVLDAIKQRADERANAHTATDARNRGIGHSR</sequence>
<evidence type="ECO:0000313" key="5">
    <source>
        <dbReference type="Proteomes" id="UP000469194"/>
    </source>
</evidence>
<dbReference type="InterPro" id="IPR040809">
    <property type="entry name" value="LPD28"/>
</dbReference>
<evidence type="ECO:0000259" key="3">
    <source>
        <dbReference type="Pfam" id="PF18843"/>
    </source>
</evidence>
<feature type="region of interest" description="Disordered" evidence="1">
    <location>
        <begin position="353"/>
        <end position="376"/>
    </location>
</feature>
<proteinExistence type="predicted"/>
<reference evidence="4 5" key="1">
    <citation type="submission" date="2019-10" db="EMBL/GenBank/DDBJ databases">
        <title>Bifidobacterium from non-human primates.</title>
        <authorList>
            <person name="Modesto M."/>
        </authorList>
    </citation>
    <scope>NUCLEOTIDE SEQUENCE [LARGE SCALE GENOMIC DNA]</scope>
    <source>
        <strain evidence="4 5">TRE17</strain>
    </source>
</reference>
<evidence type="ECO:0008006" key="6">
    <source>
        <dbReference type="Google" id="ProtNLM"/>
    </source>
</evidence>
<feature type="compositionally biased region" description="Polar residues" evidence="1">
    <location>
        <begin position="101"/>
        <end position="111"/>
    </location>
</feature>
<feature type="compositionally biased region" description="Basic and acidic residues" evidence="1">
    <location>
        <begin position="85"/>
        <end position="95"/>
    </location>
</feature>
<feature type="domain" description="Large polyvalent protein associated" evidence="3">
    <location>
        <begin position="152"/>
        <end position="206"/>
    </location>
</feature>
<feature type="domain" description="Large polyvalent protein-associated" evidence="2">
    <location>
        <begin position="283"/>
        <end position="346"/>
    </location>
</feature>